<dbReference type="RefSeq" id="WP_207117579.1">
    <property type="nucleotide sequence ID" value="NZ_JAFLEQ010000003.1"/>
</dbReference>
<organism evidence="3 4">
    <name type="scientific">Corynebacterium mendelii</name>
    <dbReference type="NCBI Taxonomy" id="2765362"/>
    <lineage>
        <taxon>Bacteria</taxon>
        <taxon>Bacillati</taxon>
        <taxon>Actinomycetota</taxon>
        <taxon>Actinomycetes</taxon>
        <taxon>Mycobacteriales</taxon>
        <taxon>Corynebacteriaceae</taxon>
        <taxon>Corynebacterium</taxon>
    </lineage>
</organism>
<proteinExistence type="predicted"/>
<evidence type="ECO:0000256" key="2">
    <source>
        <dbReference type="SAM" id="SignalP"/>
    </source>
</evidence>
<dbReference type="PROSITE" id="PS51257">
    <property type="entry name" value="PROKAR_LIPOPROTEIN"/>
    <property type="match status" value="1"/>
</dbReference>
<keyword evidence="4" id="KW-1185">Reference proteome</keyword>
<dbReference type="EMBL" id="JAFLEQ010000003">
    <property type="protein sequence ID" value="MBN9643175.1"/>
    <property type="molecule type" value="Genomic_DNA"/>
</dbReference>
<keyword evidence="2" id="KW-0732">Signal</keyword>
<comment type="caution">
    <text evidence="3">The sequence shown here is derived from an EMBL/GenBank/DDBJ whole genome shotgun (WGS) entry which is preliminary data.</text>
</comment>
<protein>
    <submittedName>
        <fullName evidence="3">Uncharacterized protein</fullName>
    </submittedName>
</protein>
<reference evidence="3" key="1">
    <citation type="submission" date="2021-03" db="EMBL/GenBank/DDBJ databases">
        <authorList>
            <person name="Sun Q."/>
        </authorList>
    </citation>
    <scope>NUCLEOTIDE SEQUENCE</scope>
    <source>
        <strain evidence="3">CCM 8862</strain>
    </source>
</reference>
<feature type="chain" id="PRO_5038897953" evidence="2">
    <location>
        <begin position="21"/>
        <end position="256"/>
    </location>
</feature>
<evidence type="ECO:0000313" key="4">
    <source>
        <dbReference type="Proteomes" id="UP000664332"/>
    </source>
</evidence>
<gene>
    <name evidence="3" type="ORF">JZY06_00795</name>
</gene>
<feature type="signal peptide" evidence="2">
    <location>
        <begin position="1"/>
        <end position="20"/>
    </location>
</feature>
<evidence type="ECO:0000256" key="1">
    <source>
        <dbReference type="SAM" id="MobiDB-lite"/>
    </source>
</evidence>
<sequence>MSHRPHTRICLLAASLVVTAPFVASCSASDTAVQQAPVEVSSVAPEAAAPVEDQPEPGPDDYVAVCVNPDTGQRVDDEECPDQDSFEQTDQHVHYYGGSPITPFLWFYLGTQLGGRQPFIPPVGSPVQTSGPNAGTVTTQRPVQGKVFTGAPQTGGSFADSVKSARTVNTVSGGSVTRKQAVAGAAAGAAAGTAGSTKRTGGFGKPKQPADGKTGPEGKTNNNSGQKPPANKGSRTQNRTGGFGGGKRSGGGHRGG</sequence>
<dbReference type="Proteomes" id="UP000664332">
    <property type="component" value="Unassembled WGS sequence"/>
</dbReference>
<evidence type="ECO:0000313" key="3">
    <source>
        <dbReference type="EMBL" id="MBN9643175.1"/>
    </source>
</evidence>
<accession>A0A939IW96</accession>
<dbReference type="AlphaFoldDB" id="A0A939IW96"/>
<feature type="region of interest" description="Disordered" evidence="1">
    <location>
        <begin position="189"/>
        <end position="256"/>
    </location>
</feature>
<feature type="compositionally biased region" description="Gly residues" evidence="1">
    <location>
        <begin position="241"/>
        <end position="256"/>
    </location>
</feature>
<name>A0A939IW96_9CORY</name>